<evidence type="ECO:0000313" key="3">
    <source>
        <dbReference type="Ensembl" id="ENSGMOP00000038464.1"/>
    </source>
</evidence>
<dbReference type="PANTHER" id="PTHR47901:SF3">
    <property type="entry name" value="CASPASE-1"/>
    <property type="match status" value="1"/>
</dbReference>
<dbReference type="Proteomes" id="UP000694546">
    <property type="component" value="Chromosome 16"/>
</dbReference>
<accession>A0A8C5AYS1</accession>
<evidence type="ECO:0000313" key="4">
    <source>
        <dbReference type="Proteomes" id="UP000694546"/>
    </source>
</evidence>
<reference evidence="3" key="1">
    <citation type="submission" date="2025-08" db="UniProtKB">
        <authorList>
            <consortium name="Ensembl"/>
        </authorList>
    </citation>
    <scope>IDENTIFICATION</scope>
</reference>
<name>A0A8C5AYS1_GADMO</name>
<keyword evidence="4" id="KW-1185">Reference proteome</keyword>
<dbReference type="GeneTree" id="ENSGT01030000239933"/>
<dbReference type="GO" id="GO:0050727">
    <property type="term" value="P:regulation of inflammatory response"/>
    <property type="evidence" value="ECO:0007669"/>
    <property type="project" value="TreeGrafter"/>
</dbReference>
<dbReference type="AlphaFoldDB" id="A0A8C5AYS1"/>
<dbReference type="GO" id="GO:0042981">
    <property type="term" value="P:regulation of apoptotic process"/>
    <property type="evidence" value="ECO:0007669"/>
    <property type="project" value="InterPro"/>
</dbReference>
<protein>
    <recommendedName>
        <fullName evidence="2">CARD domain-containing protein</fullName>
    </recommendedName>
</protein>
<reference evidence="3" key="2">
    <citation type="submission" date="2025-09" db="UniProtKB">
        <authorList>
            <consortium name="Ensembl"/>
        </authorList>
    </citation>
    <scope>IDENTIFICATION</scope>
</reference>
<evidence type="ECO:0000259" key="2">
    <source>
        <dbReference type="PROSITE" id="PS50209"/>
    </source>
</evidence>
<dbReference type="OMA" id="CEKEMVT"/>
<dbReference type="Gene3D" id="1.10.533.10">
    <property type="entry name" value="Death Domain, Fas"/>
    <property type="match status" value="1"/>
</dbReference>
<sequence length="123" mass="14092">MNRREATLPSTMEGELKRIRSEFAERVSNPVIKRLLDDLYERKVFSTEEKDTVMENHKTRADQARCLIDMVIQKGERASKIMIDRMKKRDKHLSSTLGLISSPAGVGHGENKTVVKPIKRTRG</sequence>
<dbReference type="GO" id="GO:0072559">
    <property type="term" value="C:NLRP3 inflammasome complex"/>
    <property type="evidence" value="ECO:0007669"/>
    <property type="project" value="TreeGrafter"/>
</dbReference>
<evidence type="ECO:0000256" key="1">
    <source>
        <dbReference type="SAM" id="MobiDB-lite"/>
    </source>
</evidence>
<feature type="domain" description="CARD" evidence="2">
    <location>
        <begin position="8"/>
        <end position="101"/>
    </location>
</feature>
<dbReference type="InterPro" id="IPR001315">
    <property type="entry name" value="CARD"/>
</dbReference>
<dbReference type="InterPro" id="IPR011029">
    <property type="entry name" value="DEATH-like_dom_sf"/>
</dbReference>
<dbReference type="Pfam" id="PF00619">
    <property type="entry name" value="CARD"/>
    <property type="match status" value="1"/>
</dbReference>
<dbReference type="GO" id="GO:0004197">
    <property type="term" value="F:cysteine-type endopeptidase activity"/>
    <property type="evidence" value="ECO:0007669"/>
    <property type="project" value="InterPro"/>
</dbReference>
<proteinExistence type="predicted"/>
<dbReference type="SUPFAM" id="SSF47986">
    <property type="entry name" value="DEATH domain"/>
    <property type="match status" value="1"/>
</dbReference>
<dbReference type="InterPro" id="IPR002398">
    <property type="entry name" value="Pept_C14"/>
</dbReference>
<dbReference type="GO" id="GO:0097169">
    <property type="term" value="C:AIM2 inflammasome complex"/>
    <property type="evidence" value="ECO:0007669"/>
    <property type="project" value="TreeGrafter"/>
</dbReference>
<dbReference type="Ensembl" id="ENSGMOT00000076504.1">
    <property type="protein sequence ID" value="ENSGMOP00000038464.1"/>
    <property type="gene ID" value="ENSGMOG00000031748.1"/>
</dbReference>
<feature type="region of interest" description="Disordered" evidence="1">
    <location>
        <begin position="98"/>
        <end position="123"/>
    </location>
</feature>
<dbReference type="PROSITE" id="PS50209">
    <property type="entry name" value="CARD"/>
    <property type="match status" value="1"/>
</dbReference>
<organism evidence="3 4">
    <name type="scientific">Gadus morhua</name>
    <name type="common">Atlantic cod</name>
    <dbReference type="NCBI Taxonomy" id="8049"/>
    <lineage>
        <taxon>Eukaryota</taxon>
        <taxon>Metazoa</taxon>
        <taxon>Chordata</taxon>
        <taxon>Craniata</taxon>
        <taxon>Vertebrata</taxon>
        <taxon>Euteleostomi</taxon>
        <taxon>Actinopterygii</taxon>
        <taxon>Neopterygii</taxon>
        <taxon>Teleostei</taxon>
        <taxon>Neoteleostei</taxon>
        <taxon>Acanthomorphata</taxon>
        <taxon>Zeiogadaria</taxon>
        <taxon>Gadariae</taxon>
        <taxon>Gadiformes</taxon>
        <taxon>Gadoidei</taxon>
        <taxon>Gadidae</taxon>
        <taxon>Gadus</taxon>
    </lineage>
</organism>
<dbReference type="GO" id="GO:0006508">
    <property type="term" value="P:proteolysis"/>
    <property type="evidence" value="ECO:0007669"/>
    <property type="project" value="InterPro"/>
</dbReference>
<dbReference type="PANTHER" id="PTHR47901">
    <property type="entry name" value="CASPASE RECRUITMENT DOMAIN-CONTAINING PROTEIN 18"/>
    <property type="match status" value="1"/>
</dbReference>
<dbReference type="GO" id="GO:0072557">
    <property type="term" value="C:IPAF inflammasome complex"/>
    <property type="evidence" value="ECO:0007669"/>
    <property type="project" value="TreeGrafter"/>
</dbReference>